<keyword evidence="5" id="KW-0406">Ion transport</keyword>
<dbReference type="NCBIfam" id="NF001923">
    <property type="entry name" value="PRK00701.1"/>
    <property type="match status" value="1"/>
</dbReference>
<dbReference type="NCBIfam" id="NF037982">
    <property type="entry name" value="Nramp_1"/>
    <property type="match status" value="1"/>
</dbReference>
<name>A0A6G4QXX7_9CAUL</name>
<dbReference type="GO" id="GO:0005886">
    <property type="term" value="C:plasma membrane"/>
    <property type="evidence" value="ECO:0007669"/>
    <property type="project" value="UniProtKB-SubCell"/>
</dbReference>
<dbReference type="Pfam" id="PF01566">
    <property type="entry name" value="Nramp"/>
    <property type="match status" value="1"/>
</dbReference>
<feature type="transmembrane region" description="Helical" evidence="5">
    <location>
        <begin position="258"/>
        <end position="284"/>
    </location>
</feature>
<dbReference type="HAMAP" id="MF_00221">
    <property type="entry name" value="NRAMP"/>
    <property type="match status" value="1"/>
</dbReference>
<reference evidence="6" key="1">
    <citation type="submission" date="2020-02" db="EMBL/GenBank/DDBJ databases">
        <authorList>
            <person name="Gao J."/>
            <person name="Sun J."/>
        </authorList>
    </citation>
    <scope>NUCLEOTIDE SEQUENCE</scope>
    <source>
        <strain evidence="6">602-2</strain>
    </source>
</reference>
<keyword evidence="3 5" id="KW-1133">Transmembrane helix</keyword>
<dbReference type="PANTHER" id="PTHR11706:SF101">
    <property type="entry name" value="MANGANESE TRANSPORTER SMF1"/>
    <property type="match status" value="1"/>
</dbReference>
<dbReference type="PANTHER" id="PTHR11706">
    <property type="entry name" value="SOLUTE CARRIER PROTEIN FAMILY 11 MEMBER"/>
    <property type="match status" value="1"/>
</dbReference>
<evidence type="ECO:0000256" key="3">
    <source>
        <dbReference type="ARBA" id="ARBA00022989"/>
    </source>
</evidence>
<accession>A0A6G4QXX7</accession>
<evidence type="ECO:0000313" key="6">
    <source>
        <dbReference type="EMBL" id="NGM50480.1"/>
    </source>
</evidence>
<evidence type="ECO:0000256" key="5">
    <source>
        <dbReference type="HAMAP-Rule" id="MF_00221"/>
    </source>
</evidence>
<dbReference type="NCBIfam" id="TIGR01197">
    <property type="entry name" value="nramp"/>
    <property type="match status" value="1"/>
</dbReference>
<feature type="transmembrane region" description="Helical" evidence="5">
    <location>
        <begin position="175"/>
        <end position="194"/>
    </location>
</feature>
<feature type="transmembrane region" description="Helical" evidence="5">
    <location>
        <begin position="146"/>
        <end position="163"/>
    </location>
</feature>
<dbReference type="GO" id="GO:0034755">
    <property type="term" value="P:iron ion transmembrane transport"/>
    <property type="evidence" value="ECO:0007669"/>
    <property type="project" value="TreeGrafter"/>
</dbReference>
<dbReference type="RefSeq" id="WP_165259157.1">
    <property type="nucleotide sequence ID" value="NZ_JAAKGT010000005.1"/>
</dbReference>
<comment type="function">
    <text evidence="5">H(+)-stimulated, divalent metal cation uptake system.</text>
</comment>
<dbReference type="GO" id="GO:0015086">
    <property type="term" value="F:cadmium ion transmembrane transporter activity"/>
    <property type="evidence" value="ECO:0007669"/>
    <property type="project" value="TreeGrafter"/>
</dbReference>
<proteinExistence type="inferred from homology"/>
<evidence type="ECO:0000256" key="1">
    <source>
        <dbReference type="ARBA" id="ARBA00004141"/>
    </source>
</evidence>
<dbReference type="EMBL" id="JAAKGT010000005">
    <property type="protein sequence ID" value="NGM50480.1"/>
    <property type="molecule type" value="Genomic_DNA"/>
</dbReference>
<comment type="similarity">
    <text evidence="5">Belongs to the NRAMP family.</text>
</comment>
<keyword evidence="2 5" id="KW-0812">Transmembrane</keyword>
<dbReference type="InterPro" id="IPR001046">
    <property type="entry name" value="NRAMP_fam"/>
</dbReference>
<dbReference type="GO" id="GO:0046872">
    <property type="term" value="F:metal ion binding"/>
    <property type="evidence" value="ECO:0007669"/>
    <property type="project" value="UniProtKB-UniRule"/>
</dbReference>
<evidence type="ECO:0000256" key="4">
    <source>
        <dbReference type="ARBA" id="ARBA00023136"/>
    </source>
</evidence>
<feature type="transmembrane region" description="Helical" evidence="5">
    <location>
        <begin position="218"/>
        <end position="237"/>
    </location>
</feature>
<dbReference type="AlphaFoldDB" id="A0A6G4QXX7"/>
<keyword evidence="4 5" id="KW-0472">Membrane</keyword>
<keyword evidence="5" id="KW-0813">Transport</keyword>
<comment type="caution">
    <text evidence="6">The sequence shown here is derived from an EMBL/GenBank/DDBJ whole genome shotgun (WGS) entry which is preliminary data.</text>
</comment>
<gene>
    <name evidence="5" type="primary">mntH</name>
    <name evidence="6" type="ORF">G5B46_12745</name>
</gene>
<dbReference type="GO" id="GO:0005384">
    <property type="term" value="F:manganese ion transmembrane transporter activity"/>
    <property type="evidence" value="ECO:0007669"/>
    <property type="project" value="TreeGrafter"/>
</dbReference>
<sequence>MFSALLDRLPKTATAPFCPAEVRGSVPVPSGLPAWKRMLRTAGPGLLVSVGYMDPGNWATDIEAGSRYGTSLLFVVVLSSLAAILLQILSMRLGLVTGKDLARMSRERFGPWTVKVQWVLAELAIIACDIAEVLGGALAFKLLLGVPLWAGVLLTGLDTIIVLSLKGNGFRQLEAIILGLISTIGICFLVQLIIVPPDAGAVARGLVPSLAALQQGDALYLAIGILGATIMPHNLYLHSSIVQTRQAPEDEPGKRAAIRLASIDTVVALGLALFVNAAILVLAASAFHGNGLREVAGIEEAHELLAPVTGAAVAGILFGIALFASGQSATFTGTIAGQVILEGFLNLKIPCWQRRLITRGLAIIPAMVGVLTLGDHAVGRLLVLTQVVLSAQLPFAIWPLLRFTDDRTLMGPFANGWLVRIVAWGLFLVISAANVWLVVSTFRQP</sequence>
<keyword evidence="5" id="KW-0769">Symport</keyword>
<feature type="transmembrane region" description="Helical" evidence="5">
    <location>
        <begin position="381"/>
        <end position="401"/>
    </location>
</feature>
<organism evidence="6">
    <name type="scientific">Caulobacter sp. 602-2</name>
    <dbReference type="NCBI Taxonomy" id="2710887"/>
    <lineage>
        <taxon>Bacteria</taxon>
        <taxon>Pseudomonadati</taxon>
        <taxon>Pseudomonadota</taxon>
        <taxon>Alphaproteobacteria</taxon>
        <taxon>Caulobacterales</taxon>
        <taxon>Caulobacteraceae</taxon>
        <taxon>Caulobacter</taxon>
    </lineage>
</organism>
<feature type="transmembrane region" description="Helical" evidence="5">
    <location>
        <begin position="72"/>
        <end position="95"/>
    </location>
</feature>
<feature type="transmembrane region" description="Helical" evidence="5">
    <location>
        <begin position="116"/>
        <end position="140"/>
    </location>
</feature>
<feature type="transmembrane region" description="Helical" evidence="5">
    <location>
        <begin position="421"/>
        <end position="439"/>
    </location>
</feature>
<keyword evidence="5" id="KW-1003">Cell membrane</keyword>
<feature type="transmembrane region" description="Helical" evidence="5">
    <location>
        <begin position="304"/>
        <end position="324"/>
    </location>
</feature>
<feature type="transmembrane region" description="Helical" evidence="5">
    <location>
        <begin position="356"/>
        <end position="374"/>
    </location>
</feature>
<dbReference type="PRINTS" id="PR00447">
    <property type="entry name" value="NATRESASSCMP"/>
</dbReference>
<comment type="subcellular location">
    <subcellularLocation>
        <location evidence="5">Cell membrane</location>
        <topology evidence="5">Multi-pass membrane protein</topology>
    </subcellularLocation>
    <subcellularLocation>
        <location evidence="1">Membrane</location>
        <topology evidence="1">Multi-pass membrane protein</topology>
    </subcellularLocation>
</comment>
<evidence type="ECO:0000256" key="2">
    <source>
        <dbReference type="ARBA" id="ARBA00022692"/>
    </source>
</evidence>
<protein>
    <recommendedName>
        <fullName evidence="5">Divalent metal cation transporter MntH</fullName>
    </recommendedName>
</protein>
<dbReference type="GO" id="GO:0015293">
    <property type="term" value="F:symporter activity"/>
    <property type="evidence" value="ECO:0007669"/>
    <property type="project" value="UniProtKB-UniRule"/>
</dbReference>